<reference evidence="8 9" key="1">
    <citation type="journal article" date="2016" name="Nat. Commun.">
        <title>Thousands of microbial genomes shed light on interconnected biogeochemical processes in an aquifer system.</title>
        <authorList>
            <person name="Anantharaman K."/>
            <person name="Brown C.T."/>
            <person name="Hug L.A."/>
            <person name="Sharon I."/>
            <person name="Castelle C.J."/>
            <person name="Probst A.J."/>
            <person name="Thomas B.C."/>
            <person name="Singh A."/>
            <person name="Wilkins M.J."/>
            <person name="Karaoz U."/>
            <person name="Brodie E.L."/>
            <person name="Williams K.H."/>
            <person name="Hubbard S.S."/>
            <person name="Banfield J.F."/>
        </authorList>
    </citation>
    <scope>NUCLEOTIDE SEQUENCE [LARGE SCALE GENOMIC DNA]</scope>
</reference>
<dbReference type="InterPro" id="IPR001763">
    <property type="entry name" value="Rhodanese-like_dom"/>
</dbReference>
<evidence type="ECO:0000256" key="3">
    <source>
        <dbReference type="ARBA" id="ARBA00022692"/>
    </source>
</evidence>
<dbReference type="EMBL" id="MFNE01000035">
    <property type="protein sequence ID" value="OGG94684.1"/>
    <property type="molecule type" value="Genomic_DNA"/>
</dbReference>
<evidence type="ECO:0000256" key="2">
    <source>
        <dbReference type="ARBA" id="ARBA00022475"/>
    </source>
</evidence>
<proteinExistence type="inferred from homology"/>
<comment type="similarity">
    <text evidence="6">Belongs to the TVP38/TMEM64 family.</text>
</comment>
<feature type="transmembrane region" description="Helical" evidence="6">
    <location>
        <begin position="193"/>
        <end position="212"/>
    </location>
</feature>
<protein>
    <recommendedName>
        <fullName evidence="6">TVP38/TMEM64 family membrane protein</fullName>
    </recommendedName>
</protein>
<evidence type="ECO:0000256" key="4">
    <source>
        <dbReference type="ARBA" id="ARBA00022989"/>
    </source>
</evidence>
<dbReference type="AlphaFoldDB" id="A0A1F6G9A7"/>
<dbReference type="PANTHER" id="PTHR12677:SF59">
    <property type="entry name" value="GOLGI APPARATUS MEMBRANE PROTEIN TVP38-RELATED"/>
    <property type="match status" value="1"/>
</dbReference>
<sequence length="331" mass="35873">MKLTLKLLGLGLLGTAMVWAGTQRSELVAFDLETWVASFGWAGPLVFVLVYVLATILFLPGSLLTLAGGALFGLELGTLFNLAGATIGAGISFLLARGLLAEWVESKTKGKLAQLKEGVEKEDWQFVAFVRMVPLFPFNLLNYALGLTRIGFWRYLVTSSITMLPGALVYTYIGFLGKQAVSGGDGWAETSPKALLALGAFAVVAYLSKLYFSRKKSPTFMISVEQLHRRLVKGELLLLDLRDAEDFQTKGNITGAKNIPLPMLPDLVGQIADWKEKPVTLICTTAIRSQKARLFLLEKGFKDLSVVDGGMKAWNATGIATEGRSSESAEG</sequence>
<name>A0A1F6G9A7_9PROT</name>
<dbReference type="InterPro" id="IPR032816">
    <property type="entry name" value="VTT_dom"/>
</dbReference>
<evidence type="ECO:0000256" key="5">
    <source>
        <dbReference type="ARBA" id="ARBA00023136"/>
    </source>
</evidence>
<dbReference type="Pfam" id="PF09335">
    <property type="entry name" value="VTT_dom"/>
    <property type="match status" value="1"/>
</dbReference>
<feature type="transmembrane region" description="Helical" evidence="6">
    <location>
        <begin position="152"/>
        <end position="173"/>
    </location>
</feature>
<evidence type="ECO:0000256" key="6">
    <source>
        <dbReference type="RuleBase" id="RU366058"/>
    </source>
</evidence>
<dbReference type="CDD" id="cd00158">
    <property type="entry name" value="RHOD"/>
    <property type="match status" value="1"/>
</dbReference>
<dbReference type="PANTHER" id="PTHR12677">
    <property type="entry name" value="GOLGI APPARATUS MEMBRANE PROTEIN TVP38-RELATED"/>
    <property type="match status" value="1"/>
</dbReference>
<feature type="transmembrane region" description="Helical" evidence="6">
    <location>
        <begin position="79"/>
        <end position="104"/>
    </location>
</feature>
<dbReference type="STRING" id="1817772.A2527_05650"/>
<dbReference type="SUPFAM" id="SSF52821">
    <property type="entry name" value="Rhodanese/Cell cycle control phosphatase"/>
    <property type="match status" value="1"/>
</dbReference>
<dbReference type="Gene3D" id="3.40.250.10">
    <property type="entry name" value="Rhodanese-like domain"/>
    <property type="match status" value="1"/>
</dbReference>
<keyword evidence="5 6" id="KW-0472">Membrane</keyword>
<keyword evidence="4 6" id="KW-1133">Transmembrane helix</keyword>
<gene>
    <name evidence="8" type="ORF">A2527_05650</name>
</gene>
<comment type="subcellular location">
    <subcellularLocation>
        <location evidence="1 6">Cell membrane</location>
        <topology evidence="1 6">Multi-pass membrane protein</topology>
    </subcellularLocation>
</comment>
<evidence type="ECO:0000313" key="8">
    <source>
        <dbReference type="EMBL" id="OGG94684.1"/>
    </source>
</evidence>
<dbReference type="GO" id="GO:0005886">
    <property type="term" value="C:plasma membrane"/>
    <property type="evidence" value="ECO:0007669"/>
    <property type="project" value="UniProtKB-SubCell"/>
</dbReference>
<dbReference type="Proteomes" id="UP000178449">
    <property type="component" value="Unassembled WGS sequence"/>
</dbReference>
<evidence type="ECO:0000313" key="9">
    <source>
        <dbReference type="Proteomes" id="UP000178449"/>
    </source>
</evidence>
<dbReference type="Pfam" id="PF00581">
    <property type="entry name" value="Rhodanese"/>
    <property type="match status" value="1"/>
</dbReference>
<feature type="domain" description="Rhodanese" evidence="7">
    <location>
        <begin position="232"/>
        <end position="323"/>
    </location>
</feature>
<keyword evidence="2 6" id="KW-1003">Cell membrane</keyword>
<keyword evidence="3 6" id="KW-0812">Transmembrane</keyword>
<dbReference type="InterPro" id="IPR015414">
    <property type="entry name" value="TMEM64"/>
</dbReference>
<feature type="transmembrane region" description="Helical" evidence="6">
    <location>
        <begin position="44"/>
        <end position="67"/>
    </location>
</feature>
<organism evidence="8 9">
    <name type="scientific">Candidatus Lambdaproteobacteria bacterium RIFOXYD2_FULL_50_16</name>
    <dbReference type="NCBI Taxonomy" id="1817772"/>
    <lineage>
        <taxon>Bacteria</taxon>
        <taxon>Pseudomonadati</taxon>
        <taxon>Pseudomonadota</taxon>
        <taxon>Candidatus Lambdaproteobacteria</taxon>
    </lineage>
</organism>
<dbReference type="PROSITE" id="PS50206">
    <property type="entry name" value="RHODANESE_3"/>
    <property type="match status" value="1"/>
</dbReference>
<comment type="caution">
    <text evidence="8">The sequence shown here is derived from an EMBL/GenBank/DDBJ whole genome shotgun (WGS) entry which is preliminary data.</text>
</comment>
<evidence type="ECO:0000256" key="1">
    <source>
        <dbReference type="ARBA" id="ARBA00004651"/>
    </source>
</evidence>
<dbReference type="SMART" id="SM00450">
    <property type="entry name" value="RHOD"/>
    <property type="match status" value="1"/>
</dbReference>
<accession>A0A1F6G9A7</accession>
<evidence type="ECO:0000259" key="7">
    <source>
        <dbReference type="PROSITE" id="PS50206"/>
    </source>
</evidence>
<feature type="transmembrane region" description="Helical" evidence="6">
    <location>
        <begin position="124"/>
        <end position="145"/>
    </location>
</feature>
<dbReference type="InterPro" id="IPR036873">
    <property type="entry name" value="Rhodanese-like_dom_sf"/>
</dbReference>